<keyword evidence="2" id="KW-0067">ATP-binding</keyword>
<dbReference type="PANTHER" id="PTHR34301">
    <property type="entry name" value="DNA-BINDING PROTEIN-RELATED"/>
    <property type="match status" value="1"/>
</dbReference>
<dbReference type="Gene3D" id="3.40.50.300">
    <property type="entry name" value="P-loop containing nucleotide triphosphate hydrolases"/>
    <property type="match status" value="1"/>
</dbReference>
<sequence length="390" mass="43032">MEYGLNPFTPGSGTRPPELVGRTAELERFDLLIARTKRRRYDRGLMLQGLRGVGKTTLLATMADQARRHNWVVVEVEAQTSVEGAEALRRRIAKDISRAVRRRQFAGPVANKIRQLTEEFSVSATAFGVGVELARSSGTEKPTLGVEFEDLVEDLTEELRKDGTALGLFIDEMQELEPALLQVILATQHRAAQREWPFFVCGAGLPNLAQALADARSYAERQFDYRTIGPLADDQARDAIVTPITRLNQAIDAEATDYIVAASDGYPYFLQVFGHELWQAAQQSPFTLADAEDAVDTGHASLDSGFYSSRWLRATEAEKRYLVAIARSGTDTPRTAALAEALGSNPQSMAPHRDSCIRKGLIWSPTRGLVAFTVPGMADFIRRQPNAPII</sequence>
<keyword evidence="3" id="KW-1185">Reference proteome</keyword>
<evidence type="ECO:0000313" key="3">
    <source>
        <dbReference type="Proteomes" id="UP001185899"/>
    </source>
</evidence>
<dbReference type="InterPro" id="IPR003593">
    <property type="entry name" value="AAA+_ATPase"/>
</dbReference>
<accession>A0ABU4B4N9</accession>
<dbReference type="Proteomes" id="UP001185899">
    <property type="component" value="Unassembled WGS sequence"/>
</dbReference>
<dbReference type="PANTHER" id="PTHR34301:SF8">
    <property type="entry name" value="ATPASE DOMAIN-CONTAINING PROTEIN"/>
    <property type="match status" value="1"/>
</dbReference>
<keyword evidence="2" id="KW-0547">Nucleotide-binding</keyword>
<dbReference type="Pfam" id="PF13191">
    <property type="entry name" value="AAA_16"/>
    <property type="match status" value="1"/>
</dbReference>
<dbReference type="GO" id="GO:0005524">
    <property type="term" value="F:ATP binding"/>
    <property type="evidence" value="ECO:0007669"/>
    <property type="project" value="UniProtKB-KW"/>
</dbReference>
<protein>
    <submittedName>
        <fullName evidence="2">ATP-binding protein</fullName>
    </submittedName>
</protein>
<name>A0ABU4B4N9_9NOCA</name>
<dbReference type="InterPro" id="IPR041664">
    <property type="entry name" value="AAA_16"/>
</dbReference>
<gene>
    <name evidence="2" type="ORF">R3P95_23210</name>
</gene>
<organism evidence="2 3">
    <name type="scientific">Rhodococcus cercidiphylli</name>
    <dbReference type="NCBI Taxonomy" id="489916"/>
    <lineage>
        <taxon>Bacteria</taxon>
        <taxon>Bacillati</taxon>
        <taxon>Actinomycetota</taxon>
        <taxon>Actinomycetes</taxon>
        <taxon>Mycobacteriales</taxon>
        <taxon>Nocardiaceae</taxon>
        <taxon>Rhodococcus</taxon>
    </lineage>
</organism>
<dbReference type="SMART" id="SM00382">
    <property type="entry name" value="AAA"/>
    <property type="match status" value="1"/>
</dbReference>
<feature type="domain" description="AAA+ ATPase" evidence="1">
    <location>
        <begin position="41"/>
        <end position="229"/>
    </location>
</feature>
<dbReference type="SUPFAM" id="SSF52540">
    <property type="entry name" value="P-loop containing nucleoside triphosphate hydrolases"/>
    <property type="match status" value="1"/>
</dbReference>
<evidence type="ECO:0000259" key="1">
    <source>
        <dbReference type="SMART" id="SM00382"/>
    </source>
</evidence>
<dbReference type="EMBL" id="JAWLKE010000011">
    <property type="protein sequence ID" value="MDV6233475.1"/>
    <property type="molecule type" value="Genomic_DNA"/>
</dbReference>
<dbReference type="InterPro" id="IPR027417">
    <property type="entry name" value="P-loop_NTPase"/>
</dbReference>
<proteinExistence type="predicted"/>
<dbReference type="RefSeq" id="WP_317549646.1">
    <property type="nucleotide sequence ID" value="NZ_JAWLKE010000011.1"/>
</dbReference>
<reference evidence="2 3" key="1">
    <citation type="submission" date="2023-10" db="EMBL/GenBank/DDBJ databases">
        <title>Development of a sustainable strategy for remediation of hydrocarbon-contaminated territories based on the waste exchange concept.</title>
        <authorList>
            <person name="Krivoruchko A."/>
        </authorList>
    </citation>
    <scope>NUCLEOTIDE SEQUENCE [LARGE SCALE GENOMIC DNA]</scope>
    <source>
        <strain evidence="2 3">IEGM 1322</strain>
    </source>
</reference>
<comment type="caution">
    <text evidence="2">The sequence shown here is derived from an EMBL/GenBank/DDBJ whole genome shotgun (WGS) entry which is preliminary data.</text>
</comment>
<evidence type="ECO:0000313" key="2">
    <source>
        <dbReference type="EMBL" id="MDV6233475.1"/>
    </source>
</evidence>